<dbReference type="PANTHER" id="PTHR24148">
    <property type="entry name" value="ANKYRIN REPEAT DOMAIN-CONTAINING PROTEIN 39 HOMOLOG-RELATED"/>
    <property type="match status" value="1"/>
</dbReference>
<accession>A0A0C3GVG8</accession>
<sequence length="839" mass="95481">MEIYSYQPLPTPTSIRLIQVGEKDESGLFHCFLKTVDLKDSPWYHAFSYTWGNPHAEAKENHAFTKNFEALNPEYSFEGRRPILCDGKLLYINRNLYDAFCDVPKDAWRKFINQKKEPEGWSRLHVSVIAGEHEQVQQLLRSGIDLNIVDKNGDTAINWAARMGKSEMVTLLAEAGAKIDILNNSSETALDGARKYRHAEIVMYLEGIVGKSEAPFPLEPMGDGPEIWAWIDQVCINQEDLEERSSQVGIMDQIYQKSAFTITWLGREDRYTKTAASVIAKLYPTMDRFINSDIIPYLDEHEDAYRKAGIPCISKMEWDSLAAIFQRQYFRRLWIVQEQVLSNVVLIYCGSVEIPWNHLGVAAQLLDQRQDKIGGDISSEYVPLKEAARRIESSVVMLVYWRDIWMHGPEANKPRELNLQNLIFDTWHFRATDPRDKIYGLFGLLSLKDTLHHDWKVDYKKPAVRVYAQATKRIISDASELKILSTVIDHSHHKLSSLPSWVPDYSIPFTHATFMSNNAAGRLPIPSPILSPSGAWNELRVRGAQIGTVLRTGSTTEGPGDVRALFHPSWLELTLLIPAKYHHTSESRTEALWRTLCGNKDIKGFSPAPAHYRNDFYDMISRMVVRTGWIEALFTTEYPECQLSPSLRYAVEKNLTAWSKQPLSDMTVESWERSFSIAENTFFDENHQSLIYTLCKLHLLSMTEGHKACTPTLEHLLEVEKTLFDDEDPATFLFSTDGKSSDLVRAVRTRVGRMRLFVTENRFIGLGPAAMKEGDGVWVLPGAGAMNDDCKDNDQNDDNCKDDDGGMRYIYIGEAYLHGCMNGEAVDGKKVKLENVILV</sequence>
<feature type="repeat" description="ANK" evidence="1">
    <location>
        <begin position="119"/>
        <end position="151"/>
    </location>
</feature>
<dbReference type="SMART" id="SM00248">
    <property type="entry name" value="ANK"/>
    <property type="match status" value="2"/>
</dbReference>
<dbReference type="HOGENOM" id="CLU_004184_7_0_1"/>
<keyword evidence="4" id="KW-1185">Reference proteome</keyword>
<dbReference type="InterPro" id="IPR052895">
    <property type="entry name" value="HetReg/Transcr_Mod"/>
</dbReference>
<dbReference type="PROSITE" id="PS50088">
    <property type="entry name" value="ANK_REPEAT"/>
    <property type="match status" value="2"/>
</dbReference>
<dbReference type="Pfam" id="PF12796">
    <property type="entry name" value="Ank_2"/>
    <property type="match status" value="1"/>
</dbReference>
<reference evidence="3 4" key="1">
    <citation type="submission" date="2014-04" db="EMBL/GenBank/DDBJ databases">
        <authorList>
            <consortium name="DOE Joint Genome Institute"/>
            <person name="Kuo A."/>
            <person name="Martino E."/>
            <person name="Perotto S."/>
            <person name="Kohler A."/>
            <person name="Nagy L.G."/>
            <person name="Floudas D."/>
            <person name="Copeland A."/>
            <person name="Barry K.W."/>
            <person name="Cichocki N."/>
            <person name="Veneault-Fourrey C."/>
            <person name="LaButti K."/>
            <person name="Lindquist E.A."/>
            <person name="Lipzen A."/>
            <person name="Lundell T."/>
            <person name="Morin E."/>
            <person name="Murat C."/>
            <person name="Sun H."/>
            <person name="Tunlid A."/>
            <person name="Henrissat B."/>
            <person name="Grigoriev I.V."/>
            <person name="Hibbett D.S."/>
            <person name="Martin F."/>
            <person name="Nordberg H.P."/>
            <person name="Cantor M.N."/>
            <person name="Hua S.X."/>
        </authorList>
    </citation>
    <scope>NUCLEOTIDE SEQUENCE [LARGE SCALE GENOMIC DNA]</scope>
    <source>
        <strain evidence="3 4">Zn</strain>
    </source>
</reference>
<dbReference type="AlphaFoldDB" id="A0A0C3GVG8"/>
<dbReference type="InParanoid" id="A0A0C3GVG8"/>
<proteinExistence type="predicted"/>
<dbReference type="InterPro" id="IPR002110">
    <property type="entry name" value="Ankyrin_rpt"/>
</dbReference>
<dbReference type="Pfam" id="PF06985">
    <property type="entry name" value="HET"/>
    <property type="match status" value="1"/>
</dbReference>
<dbReference type="PROSITE" id="PS50297">
    <property type="entry name" value="ANK_REP_REGION"/>
    <property type="match status" value="2"/>
</dbReference>
<protein>
    <recommendedName>
        <fullName evidence="2">Heterokaryon incompatibility domain-containing protein</fullName>
    </recommendedName>
</protein>
<feature type="repeat" description="ANK" evidence="1">
    <location>
        <begin position="152"/>
        <end position="184"/>
    </location>
</feature>
<dbReference type="SUPFAM" id="SSF48403">
    <property type="entry name" value="Ankyrin repeat"/>
    <property type="match status" value="1"/>
</dbReference>
<dbReference type="InterPro" id="IPR036770">
    <property type="entry name" value="Ankyrin_rpt-contain_sf"/>
</dbReference>
<evidence type="ECO:0000256" key="1">
    <source>
        <dbReference type="PROSITE-ProRule" id="PRU00023"/>
    </source>
</evidence>
<evidence type="ECO:0000313" key="4">
    <source>
        <dbReference type="Proteomes" id="UP000054321"/>
    </source>
</evidence>
<dbReference type="EMBL" id="KN832890">
    <property type="protein sequence ID" value="KIM94296.1"/>
    <property type="molecule type" value="Genomic_DNA"/>
</dbReference>
<evidence type="ECO:0000259" key="2">
    <source>
        <dbReference type="Pfam" id="PF06985"/>
    </source>
</evidence>
<name>A0A0C3GVG8_OIDMZ</name>
<dbReference type="PANTHER" id="PTHR24148:SF64">
    <property type="entry name" value="HETEROKARYON INCOMPATIBILITY DOMAIN-CONTAINING PROTEIN"/>
    <property type="match status" value="1"/>
</dbReference>
<reference evidence="4" key="2">
    <citation type="submission" date="2015-01" db="EMBL/GenBank/DDBJ databases">
        <title>Evolutionary Origins and Diversification of the Mycorrhizal Mutualists.</title>
        <authorList>
            <consortium name="DOE Joint Genome Institute"/>
            <consortium name="Mycorrhizal Genomics Consortium"/>
            <person name="Kohler A."/>
            <person name="Kuo A."/>
            <person name="Nagy L.G."/>
            <person name="Floudas D."/>
            <person name="Copeland A."/>
            <person name="Barry K.W."/>
            <person name="Cichocki N."/>
            <person name="Veneault-Fourrey C."/>
            <person name="LaButti K."/>
            <person name="Lindquist E.A."/>
            <person name="Lipzen A."/>
            <person name="Lundell T."/>
            <person name="Morin E."/>
            <person name="Murat C."/>
            <person name="Riley R."/>
            <person name="Ohm R."/>
            <person name="Sun H."/>
            <person name="Tunlid A."/>
            <person name="Henrissat B."/>
            <person name="Grigoriev I.V."/>
            <person name="Hibbett D.S."/>
            <person name="Martin F."/>
        </authorList>
    </citation>
    <scope>NUCLEOTIDE SEQUENCE [LARGE SCALE GENOMIC DNA]</scope>
    <source>
        <strain evidence="4">Zn</strain>
    </source>
</reference>
<keyword evidence="1" id="KW-0040">ANK repeat</keyword>
<feature type="domain" description="Heterokaryon incompatibility" evidence="2">
    <location>
        <begin position="228"/>
        <end position="338"/>
    </location>
</feature>
<organism evidence="3 4">
    <name type="scientific">Oidiodendron maius (strain Zn)</name>
    <dbReference type="NCBI Taxonomy" id="913774"/>
    <lineage>
        <taxon>Eukaryota</taxon>
        <taxon>Fungi</taxon>
        <taxon>Dikarya</taxon>
        <taxon>Ascomycota</taxon>
        <taxon>Pezizomycotina</taxon>
        <taxon>Leotiomycetes</taxon>
        <taxon>Leotiomycetes incertae sedis</taxon>
        <taxon>Myxotrichaceae</taxon>
        <taxon>Oidiodendron</taxon>
    </lineage>
</organism>
<dbReference type="InterPro" id="IPR010730">
    <property type="entry name" value="HET"/>
</dbReference>
<dbReference type="Gene3D" id="1.25.40.20">
    <property type="entry name" value="Ankyrin repeat-containing domain"/>
    <property type="match status" value="1"/>
</dbReference>
<evidence type="ECO:0000313" key="3">
    <source>
        <dbReference type="EMBL" id="KIM94296.1"/>
    </source>
</evidence>
<dbReference type="Proteomes" id="UP000054321">
    <property type="component" value="Unassembled WGS sequence"/>
</dbReference>
<dbReference type="OrthoDB" id="2157530at2759"/>
<dbReference type="STRING" id="913774.A0A0C3GVG8"/>
<gene>
    <name evidence="3" type="ORF">OIDMADRAFT_136285</name>
</gene>